<accession>A0A0V1K756</accession>
<dbReference type="Proteomes" id="UP000054826">
    <property type="component" value="Unassembled WGS sequence"/>
</dbReference>
<dbReference type="AlphaFoldDB" id="A0A0V1K756"/>
<dbReference type="EMBL" id="JYDS01000024">
    <property type="protein sequence ID" value="KRZ31508.1"/>
    <property type="molecule type" value="Genomic_DNA"/>
</dbReference>
<protein>
    <submittedName>
        <fullName evidence="3">Uncharacterized protein</fullName>
    </submittedName>
</protein>
<evidence type="ECO:0000313" key="1">
    <source>
        <dbReference type="EMBL" id="KRY79434.1"/>
    </source>
</evidence>
<keyword evidence="5" id="KW-1185">Reference proteome</keyword>
<dbReference type="Proteomes" id="UP000054805">
    <property type="component" value="Unassembled WGS sequence"/>
</dbReference>
<dbReference type="Proteomes" id="UP000054632">
    <property type="component" value="Unassembled WGS sequence"/>
</dbReference>
<reference evidence="4 5" key="1">
    <citation type="submission" date="2015-01" db="EMBL/GenBank/DDBJ databases">
        <title>Evolution of Trichinella species and genotypes.</title>
        <authorList>
            <person name="Korhonen P.K."/>
            <person name="Edoardo P."/>
            <person name="Giuseppe L.R."/>
            <person name="Gasser R.B."/>
        </authorList>
    </citation>
    <scope>NUCLEOTIDE SEQUENCE [LARGE SCALE GENOMIC DNA]</scope>
    <source>
        <strain evidence="1">ISS13</strain>
        <strain evidence="3">ISS176</strain>
        <strain evidence="2">ISS588</strain>
    </source>
</reference>
<dbReference type="EMBL" id="JYDV01000011">
    <property type="protein sequence ID" value="KRZ43079.1"/>
    <property type="molecule type" value="Genomic_DNA"/>
</dbReference>
<evidence type="ECO:0000313" key="2">
    <source>
        <dbReference type="EMBL" id="KRZ31508.1"/>
    </source>
</evidence>
<evidence type="ECO:0000313" key="5">
    <source>
        <dbReference type="Proteomes" id="UP000054805"/>
    </source>
</evidence>
<dbReference type="EMBL" id="JYDR01000001">
    <property type="protein sequence ID" value="KRY79434.1"/>
    <property type="molecule type" value="Genomic_DNA"/>
</dbReference>
<organism evidence="3 6">
    <name type="scientific">Trichinella pseudospiralis</name>
    <name type="common">Parasitic roundworm</name>
    <dbReference type="NCBI Taxonomy" id="6337"/>
    <lineage>
        <taxon>Eukaryota</taxon>
        <taxon>Metazoa</taxon>
        <taxon>Ecdysozoa</taxon>
        <taxon>Nematoda</taxon>
        <taxon>Enoplea</taxon>
        <taxon>Dorylaimia</taxon>
        <taxon>Trichinellida</taxon>
        <taxon>Trichinellidae</taxon>
        <taxon>Trichinella</taxon>
    </lineage>
</organism>
<evidence type="ECO:0000313" key="6">
    <source>
        <dbReference type="Proteomes" id="UP000054826"/>
    </source>
</evidence>
<comment type="caution">
    <text evidence="3">The sequence shown here is derived from an EMBL/GenBank/DDBJ whole genome shotgun (WGS) entry which is preliminary data.</text>
</comment>
<evidence type="ECO:0000313" key="3">
    <source>
        <dbReference type="EMBL" id="KRZ43079.1"/>
    </source>
</evidence>
<name>A0A0V1K756_TRIPS</name>
<gene>
    <name evidence="1" type="ORF">T4A_11021</name>
    <name evidence="2" type="ORF">T4B_2685</name>
    <name evidence="3" type="ORF">T4C_8124</name>
</gene>
<sequence>MSSRISCCVSSVNGKITELRIFYKIMSDVEFTIYFKFHLTFSCSATFTPLIFRITGSSAIAYGQGYKDVYTSLLRQSVSIVIQLSSKGHCRRVKCTENNVIKLR</sequence>
<evidence type="ECO:0000313" key="4">
    <source>
        <dbReference type="Proteomes" id="UP000054632"/>
    </source>
</evidence>
<proteinExistence type="predicted"/>